<evidence type="ECO:0000256" key="4">
    <source>
        <dbReference type="ARBA" id="ARBA00022536"/>
    </source>
</evidence>
<feature type="domain" description="EGF-like" evidence="15">
    <location>
        <begin position="282"/>
        <end position="313"/>
    </location>
</feature>
<dbReference type="PANTHER" id="PTHR24035:SF109">
    <property type="entry name" value="PROTEIN DRAPER"/>
    <property type="match status" value="1"/>
</dbReference>
<feature type="compositionally biased region" description="Low complexity" evidence="12">
    <location>
        <begin position="509"/>
        <end position="523"/>
    </location>
</feature>
<evidence type="ECO:0000256" key="2">
    <source>
        <dbReference type="ARBA" id="ARBA00004236"/>
    </source>
</evidence>
<feature type="transmembrane region" description="Helical" evidence="13">
    <location>
        <begin position="471"/>
        <end position="492"/>
    </location>
</feature>
<evidence type="ECO:0000256" key="13">
    <source>
        <dbReference type="SAM" id="Phobius"/>
    </source>
</evidence>
<keyword evidence="6 14" id="KW-0732">Signal</keyword>
<feature type="domain" description="EGF-like" evidence="15">
    <location>
        <begin position="321"/>
        <end position="356"/>
    </location>
</feature>
<dbReference type="PROSITE" id="PS01186">
    <property type="entry name" value="EGF_2"/>
    <property type="match status" value="1"/>
</dbReference>
<comment type="caution">
    <text evidence="17">The sequence shown here is derived from an EMBL/GenBank/DDBJ whole genome shotgun (WGS) entry which is preliminary data.</text>
</comment>
<dbReference type="PRINTS" id="PR00011">
    <property type="entry name" value="EGFLAMININ"/>
</dbReference>
<keyword evidence="9 13" id="KW-0472">Membrane</keyword>
<evidence type="ECO:0000256" key="14">
    <source>
        <dbReference type="SAM" id="SignalP"/>
    </source>
</evidence>
<feature type="domain" description="EMI" evidence="16">
    <location>
        <begin position="38"/>
        <end position="114"/>
    </location>
</feature>
<keyword evidence="18" id="KW-1185">Reference proteome</keyword>
<keyword evidence="10 11" id="KW-1015">Disulfide bond</keyword>
<dbReference type="PROSITE" id="PS51041">
    <property type="entry name" value="EMI"/>
    <property type="match status" value="1"/>
</dbReference>
<accession>A0A1W0WQW2</accession>
<evidence type="ECO:0000256" key="6">
    <source>
        <dbReference type="ARBA" id="ARBA00022729"/>
    </source>
</evidence>
<keyword evidence="3" id="KW-1003">Cell membrane</keyword>
<keyword evidence="4 11" id="KW-0245">EGF-like domain</keyword>
<dbReference type="AlphaFoldDB" id="A0A1W0WQW2"/>
<dbReference type="Proteomes" id="UP000192578">
    <property type="component" value="Unassembled WGS sequence"/>
</dbReference>
<evidence type="ECO:0000256" key="8">
    <source>
        <dbReference type="ARBA" id="ARBA00022989"/>
    </source>
</evidence>
<dbReference type="InterPro" id="IPR000742">
    <property type="entry name" value="EGF"/>
</dbReference>
<evidence type="ECO:0000256" key="3">
    <source>
        <dbReference type="ARBA" id="ARBA00022475"/>
    </source>
</evidence>
<sequence>MSPVSRSPSLFLVAFLFVITCCAVGGASAQDLDRELSGPNVCLKQELVTVTEMQTQRETEQLATTTWCLSIPPRCTTYKTVFKLKYVPKQVQKMEMVKRCCEGYTLHSNGTCVALCMNPCINGQCVAPNKCDCNDGFSGDTCTQSCPITKWGPQCTKICRCQNGASCNPITGKCECADGWMGEMCGNPCPSGQYGALCLQQCRCENGALCDHVTGACKCQPGTCGPLCQKTGCETEGRVCERCQNGASCLGETDDKCACTPGWMGNVCASPCDEGYWGKNCSKPCKICYNHGKCNPINGNCNCPAGYNGDQCELQCEPGKWGADCQSACLCENGETCDPANGKCHCNKGYKGDRCESRGCPDGLFGQYCNNTCACSNATSCHPIDGVCGCKANWQAEHGSACTACCIISNKGPECYKDCGASAQKFLCLPELGGCVCLNDYTGPECRVIGLDASNAALHSTVVGKGDNTGLIVGLCLAVLVVCLILALALFYRRRVRKLQEELNSVAYSSSSNTDTESQSSSSHADNLMYLGGTGGGKTATAVVMKNGETFVKVAEPLPKKPQNTYVSMPNNFDNDRESIYQSIEYEVPTPRHQYASIEETALPPPTGHSNQAFENQLYNQSGGNLVYAPPSYQAVITETLSSTHPAK</sequence>
<evidence type="ECO:0000256" key="5">
    <source>
        <dbReference type="ARBA" id="ARBA00022692"/>
    </source>
</evidence>
<feature type="disulfide bond" evidence="11">
    <location>
        <begin position="259"/>
        <end position="268"/>
    </location>
</feature>
<evidence type="ECO:0000256" key="10">
    <source>
        <dbReference type="ARBA" id="ARBA00023157"/>
    </source>
</evidence>
<dbReference type="PROSITE" id="PS00022">
    <property type="entry name" value="EGF_1"/>
    <property type="match status" value="5"/>
</dbReference>
<keyword evidence="8 13" id="KW-1133">Transmembrane helix</keyword>
<keyword evidence="17" id="KW-0675">Receptor</keyword>
<feature type="disulfide bond" evidence="11">
    <location>
        <begin position="303"/>
        <end position="312"/>
    </location>
</feature>
<dbReference type="FunFam" id="2.170.300.10:FF:000041">
    <property type="entry name" value="Tyrosine protein kinase receptor tie-1, putative"/>
    <property type="match status" value="2"/>
</dbReference>
<reference evidence="18" key="1">
    <citation type="submission" date="2017-01" db="EMBL/GenBank/DDBJ databases">
        <title>Comparative genomics of anhydrobiosis in the tardigrade Hypsibius dujardini.</title>
        <authorList>
            <person name="Yoshida Y."/>
            <person name="Koutsovoulos G."/>
            <person name="Laetsch D."/>
            <person name="Stevens L."/>
            <person name="Kumar S."/>
            <person name="Horikawa D."/>
            <person name="Ishino K."/>
            <person name="Komine S."/>
            <person name="Tomita M."/>
            <person name="Blaxter M."/>
            <person name="Arakawa K."/>
        </authorList>
    </citation>
    <scope>NUCLEOTIDE SEQUENCE [LARGE SCALE GENOMIC DNA]</scope>
    <source>
        <strain evidence="18">Z151</strain>
    </source>
</reference>
<evidence type="ECO:0000256" key="11">
    <source>
        <dbReference type="PROSITE-ProRule" id="PRU00076"/>
    </source>
</evidence>
<evidence type="ECO:0000259" key="16">
    <source>
        <dbReference type="PROSITE" id="PS51041"/>
    </source>
</evidence>
<evidence type="ECO:0000259" key="15">
    <source>
        <dbReference type="PROSITE" id="PS50026"/>
    </source>
</evidence>
<dbReference type="InterPro" id="IPR011489">
    <property type="entry name" value="EMI_domain"/>
</dbReference>
<dbReference type="OrthoDB" id="18487at2759"/>
<gene>
    <name evidence="17" type="ORF">BV898_08366</name>
</gene>
<organism evidence="17 18">
    <name type="scientific">Hypsibius exemplaris</name>
    <name type="common">Freshwater tardigrade</name>
    <dbReference type="NCBI Taxonomy" id="2072580"/>
    <lineage>
        <taxon>Eukaryota</taxon>
        <taxon>Metazoa</taxon>
        <taxon>Ecdysozoa</taxon>
        <taxon>Tardigrada</taxon>
        <taxon>Eutardigrada</taxon>
        <taxon>Parachela</taxon>
        <taxon>Hypsibioidea</taxon>
        <taxon>Hypsibiidae</taxon>
        <taxon>Hypsibius</taxon>
    </lineage>
</organism>
<feature type="region of interest" description="Disordered" evidence="12">
    <location>
        <begin position="507"/>
        <end position="527"/>
    </location>
</feature>
<dbReference type="InterPro" id="IPR057138">
    <property type="entry name" value="EGF_PEAR1L-like"/>
</dbReference>
<evidence type="ECO:0000313" key="17">
    <source>
        <dbReference type="EMBL" id="OQV17596.1"/>
    </source>
</evidence>
<name>A0A1W0WQW2_HYPEX</name>
<dbReference type="PANTHER" id="PTHR24035">
    <property type="entry name" value="MULTIPLE EPIDERMAL GROWTH FACTOR-LIKE DOMAINS PROTEIN"/>
    <property type="match status" value="1"/>
</dbReference>
<evidence type="ECO:0000256" key="7">
    <source>
        <dbReference type="ARBA" id="ARBA00022737"/>
    </source>
</evidence>
<comment type="subcellular location">
    <subcellularLocation>
        <location evidence="2">Cell membrane</location>
    </subcellularLocation>
    <subcellularLocation>
        <location evidence="1">Membrane</location>
        <topology evidence="1">Single-pass membrane protein</topology>
    </subcellularLocation>
</comment>
<keyword evidence="7" id="KW-0677">Repeat</keyword>
<evidence type="ECO:0000256" key="12">
    <source>
        <dbReference type="SAM" id="MobiDB-lite"/>
    </source>
</evidence>
<dbReference type="GO" id="GO:0005886">
    <property type="term" value="C:plasma membrane"/>
    <property type="evidence" value="ECO:0007669"/>
    <property type="project" value="UniProtKB-SubCell"/>
</dbReference>
<proteinExistence type="predicted"/>
<evidence type="ECO:0000313" key="18">
    <source>
        <dbReference type="Proteomes" id="UP000192578"/>
    </source>
</evidence>
<dbReference type="InterPro" id="IPR052108">
    <property type="entry name" value="MEGF/SIB"/>
</dbReference>
<keyword evidence="5 13" id="KW-0812">Transmembrane</keyword>
<feature type="chain" id="PRO_5012754545" evidence="14">
    <location>
        <begin position="30"/>
        <end position="648"/>
    </location>
</feature>
<evidence type="ECO:0000256" key="9">
    <source>
        <dbReference type="ARBA" id="ARBA00023136"/>
    </source>
</evidence>
<feature type="domain" description="EGF-like" evidence="15">
    <location>
        <begin position="236"/>
        <end position="269"/>
    </location>
</feature>
<comment type="caution">
    <text evidence="11">Lacks conserved residue(s) required for the propagation of feature annotation.</text>
</comment>
<dbReference type="Pfam" id="PF23301">
    <property type="entry name" value="EGF_PEAR1L"/>
    <property type="match status" value="1"/>
</dbReference>
<feature type="signal peptide" evidence="14">
    <location>
        <begin position="1"/>
        <end position="29"/>
    </location>
</feature>
<dbReference type="Gene3D" id="2.170.300.10">
    <property type="entry name" value="Tie2 ligand-binding domain superfamily"/>
    <property type="match status" value="3"/>
</dbReference>
<feature type="disulfide bond" evidence="11">
    <location>
        <begin position="346"/>
        <end position="355"/>
    </location>
</feature>
<dbReference type="SMART" id="SM00181">
    <property type="entry name" value="EGF"/>
    <property type="match status" value="8"/>
</dbReference>
<dbReference type="EMBL" id="MTYJ01000059">
    <property type="protein sequence ID" value="OQV17596.1"/>
    <property type="molecule type" value="Genomic_DNA"/>
</dbReference>
<dbReference type="PROSITE" id="PS50026">
    <property type="entry name" value="EGF_3"/>
    <property type="match status" value="3"/>
</dbReference>
<protein>
    <submittedName>
        <fullName evidence="17">Platelet endothelial aggregation receptor 1</fullName>
    </submittedName>
</protein>
<evidence type="ECO:0000256" key="1">
    <source>
        <dbReference type="ARBA" id="ARBA00004167"/>
    </source>
</evidence>